<evidence type="ECO:0000256" key="1">
    <source>
        <dbReference type="ARBA" id="ARBA00004123"/>
    </source>
</evidence>
<dbReference type="OrthoDB" id="6730379at2759"/>
<evidence type="ECO:0000256" key="2">
    <source>
        <dbReference type="ARBA" id="ARBA00022833"/>
    </source>
</evidence>
<accession>A0A423VR65</accession>
<sequence length="494" mass="55897">MRAAQASQGCWTCKKRKIGCDKALPSCNNCARTGRNCMGYGLRLVWPDIPDGRRKLPKLPAQKASKQLQAAGTYYGQQFLNFSFDDVEQHRQDVSILTLHTHHTRPHPSLTLLPDMPGIESDLLCYYDSRIARMISTVDSNNGFRLELLPIALSGSSHAAKGLRNAILALSAFHRFGPGAALPYKTQALKSLSQSLQMESSTNGPIESQLAASMMLCVYNVFDESEGKWHLHLNGSRGLLHRYANMKGGRLAYDFLNTWFLYHEILGAFSQPHKHQYEGTSSLDLIQGSDCDKTIIIGSLGCSVEIMEIIHYINQLRSAPTRKVTGENGRFELPSVMWTCQGLQDRLIRLKQQLPAEYENRSVKEQTKVRLTAELYRIAAILYLRAICPNVDATNQTPVFLDQAFKVLASLEICTSPWPLFVVACESKTDGQRIVILRALDRMDEDRKIGNVFVLRNLIENFWKQQDLQSDGDRVKPRKWWELMNFDTAAPWFI</sequence>
<reference evidence="8 9" key="1">
    <citation type="submission" date="2015-09" db="EMBL/GenBank/DDBJ databases">
        <title>Host preference determinants of Valsa canker pathogens revealed by comparative genomics.</title>
        <authorList>
            <person name="Yin Z."/>
            <person name="Huang L."/>
        </authorList>
    </citation>
    <scope>NUCLEOTIDE SEQUENCE [LARGE SCALE GENOMIC DNA]</scope>
    <source>
        <strain evidence="8 9">YSFL</strain>
    </source>
</reference>
<dbReference type="STRING" id="252740.A0A423VR65"/>
<dbReference type="Pfam" id="PF00172">
    <property type="entry name" value="Zn_clus"/>
    <property type="match status" value="1"/>
</dbReference>
<dbReference type="GO" id="GO:0008270">
    <property type="term" value="F:zinc ion binding"/>
    <property type="evidence" value="ECO:0007669"/>
    <property type="project" value="InterPro"/>
</dbReference>
<dbReference type="InterPro" id="IPR021858">
    <property type="entry name" value="Fun_TF"/>
</dbReference>
<dbReference type="AlphaFoldDB" id="A0A423VR65"/>
<gene>
    <name evidence="8" type="ORF">VSDG_06782</name>
</gene>
<evidence type="ECO:0000313" key="9">
    <source>
        <dbReference type="Proteomes" id="UP000284375"/>
    </source>
</evidence>
<dbReference type="PROSITE" id="PS00463">
    <property type="entry name" value="ZN2_CY6_FUNGAL_1"/>
    <property type="match status" value="1"/>
</dbReference>
<dbReference type="SUPFAM" id="SSF57701">
    <property type="entry name" value="Zn2/Cys6 DNA-binding domain"/>
    <property type="match status" value="1"/>
</dbReference>
<dbReference type="SMART" id="SM00066">
    <property type="entry name" value="GAL4"/>
    <property type="match status" value="1"/>
</dbReference>
<evidence type="ECO:0000259" key="7">
    <source>
        <dbReference type="PROSITE" id="PS50048"/>
    </source>
</evidence>
<dbReference type="PANTHER" id="PTHR37534">
    <property type="entry name" value="TRANSCRIPTIONAL ACTIVATOR PROTEIN UGA3"/>
    <property type="match status" value="1"/>
</dbReference>
<name>A0A423VR65_CYTCH</name>
<dbReference type="PROSITE" id="PS50048">
    <property type="entry name" value="ZN2_CY6_FUNGAL_2"/>
    <property type="match status" value="1"/>
</dbReference>
<keyword evidence="6" id="KW-0539">Nucleus</keyword>
<evidence type="ECO:0000313" key="8">
    <source>
        <dbReference type="EMBL" id="ROV93510.1"/>
    </source>
</evidence>
<dbReference type="Pfam" id="PF11951">
    <property type="entry name" value="Fungal_trans_2"/>
    <property type="match status" value="1"/>
</dbReference>
<evidence type="ECO:0000256" key="3">
    <source>
        <dbReference type="ARBA" id="ARBA00023015"/>
    </source>
</evidence>
<keyword evidence="4" id="KW-0238">DNA-binding</keyword>
<dbReference type="GO" id="GO:0000976">
    <property type="term" value="F:transcription cis-regulatory region binding"/>
    <property type="evidence" value="ECO:0007669"/>
    <property type="project" value="TreeGrafter"/>
</dbReference>
<protein>
    <recommendedName>
        <fullName evidence="7">Zn(2)-C6 fungal-type domain-containing protein</fullName>
    </recommendedName>
</protein>
<keyword evidence="2" id="KW-0862">Zinc</keyword>
<proteinExistence type="predicted"/>
<feature type="domain" description="Zn(2)-C6 fungal-type" evidence="7">
    <location>
        <begin position="9"/>
        <end position="37"/>
    </location>
</feature>
<keyword evidence="3" id="KW-0805">Transcription regulation</keyword>
<keyword evidence="9" id="KW-1185">Reference proteome</keyword>
<organism evidence="8 9">
    <name type="scientific">Cytospora chrysosperma</name>
    <name type="common">Cytospora canker fungus</name>
    <name type="synonym">Sphaeria chrysosperma</name>
    <dbReference type="NCBI Taxonomy" id="252740"/>
    <lineage>
        <taxon>Eukaryota</taxon>
        <taxon>Fungi</taxon>
        <taxon>Dikarya</taxon>
        <taxon>Ascomycota</taxon>
        <taxon>Pezizomycotina</taxon>
        <taxon>Sordariomycetes</taxon>
        <taxon>Sordariomycetidae</taxon>
        <taxon>Diaporthales</taxon>
        <taxon>Cytosporaceae</taxon>
        <taxon>Cytospora</taxon>
    </lineage>
</organism>
<comment type="subcellular location">
    <subcellularLocation>
        <location evidence="1">Nucleus</location>
    </subcellularLocation>
</comment>
<dbReference type="GO" id="GO:0045944">
    <property type="term" value="P:positive regulation of transcription by RNA polymerase II"/>
    <property type="evidence" value="ECO:0007669"/>
    <property type="project" value="TreeGrafter"/>
</dbReference>
<dbReference type="GO" id="GO:0005634">
    <property type="term" value="C:nucleus"/>
    <property type="evidence" value="ECO:0007669"/>
    <property type="project" value="UniProtKB-SubCell"/>
</dbReference>
<evidence type="ECO:0000256" key="4">
    <source>
        <dbReference type="ARBA" id="ARBA00023125"/>
    </source>
</evidence>
<dbReference type="Gene3D" id="4.10.240.10">
    <property type="entry name" value="Zn(2)-C6 fungal-type DNA-binding domain"/>
    <property type="match status" value="1"/>
</dbReference>
<dbReference type="Proteomes" id="UP000284375">
    <property type="component" value="Unassembled WGS sequence"/>
</dbReference>
<dbReference type="GO" id="GO:0000981">
    <property type="term" value="F:DNA-binding transcription factor activity, RNA polymerase II-specific"/>
    <property type="evidence" value="ECO:0007669"/>
    <property type="project" value="InterPro"/>
</dbReference>
<dbReference type="PANTHER" id="PTHR37534:SF49">
    <property type="entry name" value="LYSINE BIOSYNTHESIS REGULATORY PROTEIN LYS14"/>
    <property type="match status" value="1"/>
</dbReference>
<dbReference type="CDD" id="cd00067">
    <property type="entry name" value="GAL4"/>
    <property type="match status" value="1"/>
</dbReference>
<dbReference type="EMBL" id="LJZO01000032">
    <property type="protein sequence ID" value="ROV93510.1"/>
    <property type="molecule type" value="Genomic_DNA"/>
</dbReference>
<evidence type="ECO:0000256" key="5">
    <source>
        <dbReference type="ARBA" id="ARBA00023163"/>
    </source>
</evidence>
<comment type="caution">
    <text evidence="8">The sequence shown here is derived from an EMBL/GenBank/DDBJ whole genome shotgun (WGS) entry which is preliminary data.</text>
</comment>
<dbReference type="InterPro" id="IPR001138">
    <property type="entry name" value="Zn2Cys6_DnaBD"/>
</dbReference>
<evidence type="ECO:0000256" key="6">
    <source>
        <dbReference type="ARBA" id="ARBA00023242"/>
    </source>
</evidence>
<keyword evidence="5" id="KW-0804">Transcription</keyword>
<dbReference type="InterPro" id="IPR036864">
    <property type="entry name" value="Zn2-C6_fun-type_DNA-bd_sf"/>
</dbReference>